<evidence type="ECO:0000313" key="1">
    <source>
        <dbReference type="EMBL" id="KAJ0176474.1"/>
    </source>
</evidence>
<accession>A0ACC1CXM2</accession>
<name>A0ACC1CXM2_9NEOP</name>
<reference evidence="1 2" key="1">
    <citation type="journal article" date="2021" name="Front. Genet.">
        <title>Chromosome-Level Genome Assembly Reveals Significant Gene Expansion in the Toll and IMD Signaling Pathways of Dendrolimus kikuchii.</title>
        <authorList>
            <person name="Zhou J."/>
            <person name="Wu P."/>
            <person name="Xiong Z."/>
            <person name="Liu N."/>
            <person name="Zhao N."/>
            <person name="Ji M."/>
            <person name="Qiu Y."/>
            <person name="Yang B."/>
        </authorList>
    </citation>
    <scope>NUCLEOTIDE SEQUENCE [LARGE SCALE GENOMIC DNA]</scope>
    <source>
        <strain evidence="1">Ann1</strain>
    </source>
</reference>
<organism evidence="1 2">
    <name type="scientific">Dendrolimus kikuchii</name>
    <dbReference type="NCBI Taxonomy" id="765133"/>
    <lineage>
        <taxon>Eukaryota</taxon>
        <taxon>Metazoa</taxon>
        <taxon>Ecdysozoa</taxon>
        <taxon>Arthropoda</taxon>
        <taxon>Hexapoda</taxon>
        <taxon>Insecta</taxon>
        <taxon>Pterygota</taxon>
        <taxon>Neoptera</taxon>
        <taxon>Endopterygota</taxon>
        <taxon>Lepidoptera</taxon>
        <taxon>Glossata</taxon>
        <taxon>Ditrysia</taxon>
        <taxon>Bombycoidea</taxon>
        <taxon>Lasiocampidae</taxon>
        <taxon>Dendrolimus</taxon>
    </lineage>
</organism>
<proteinExistence type="predicted"/>
<dbReference type="Proteomes" id="UP000824533">
    <property type="component" value="Linkage Group LG13"/>
</dbReference>
<evidence type="ECO:0000313" key="2">
    <source>
        <dbReference type="Proteomes" id="UP000824533"/>
    </source>
</evidence>
<protein>
    <submittedName>
        <fullName evidence="1">Uncharacterized protein</fullName>
    </submittedName>
</protein>
<sequence>MDTLSQASGTLQSSSIYSSGSKSGGSVKSDGDKKKEVDLTKDNAASPVDLECHIQAERITKILDEAIYKIKLSLCIPELVQEYRTLNSVLSPQHMDDLIFIFEQYDNPLFSSSLLNIAAMDDIKAGDVSLKNRLNPELGHLIYIINSYPALVPKVEEMITKYVAITTLSCTKEASAGLEFLLTMEHFRELMVRQMETTAAEELADKINTRKLEAVNNALIEKIKDYSTRLSEENQRFEETMVVKSELIAKLEHELAMLNMDAQMKLKKKILDSDRQMVLASRAHAVKNEMLKEEEVECKEAYEALLRTHLIDEKNQRLRRFKVETQLLSWLQKYDLEMGDKQVELDEFTEKYDDECRQCEELEEKLAEQNKEYEPLMAEREAEYHQEMMEKMNKFMLEHAARVIQVAWREVLANRAEKKRLKKLQKKMQAAAALAEAQARKAEAIARKIEAQARKAEAEAKKAEEKARKAEAAAAKRAAAGK</sequence>
<dbReference type="EMBL" id="CM034399">
    <property type="protein sequence ID" value="KAJ0176474.1"/>
    <property type="molecule type" value="Genomic_DNA"/>
</dbReference>
<comment type="caution">
    <text evidence="1">The sequence shown here is derived from an EMBL/GenBank/DDBJ whole genome shotgun (WGS) entry which is preliminary data.</text>
</comment>
<keyword evidence="2" id="KW-1185">Reference proteome</keyword>
<gene>
    <name evidence="1" type="ORF">K1T71_007653</name>
</gene>